<protein>
    <submittedName>
        <fullName evidence="2">Uncharacterized protein</fullName>
    </submittedName>
</protein>
<organism evidence="2 3">
    <name type="scientific">Trypanosoma congolense (strain IL3000)</name>
    <dbReference type="NCBI Taxonomy" id="1068625"/>
    <lineage>
        <taxon>Eukaryota</taxon>
        <taxon>Discoba</taxon>
        <taxon>Euglenozoa</taxon>
        <taxon>Kinetoplastea</taxon>
        <taxon>Metakinetoplastina</taxon>
        <taxon>Trypanosomatida</taxon>
        <taxon>Trypanosomatidae</taxon>
        <taxon>Trypanosoma</taxon>
        <taxon>Nannomonas</taxon>
    </lineage>
</organism>
<feature type="compositionally biased region" description="Basic and acidic residues" evidence="1">
    <location>
        <begin position="1"/>
        <end position="10"/>
    </location>
</feature>
<feature type="region of interest" description="Disordered" evidence="1">
    <location>
        <begin position="1"/>
        <end position="29"/>
    </location>
</feature>
<evidence type="ECO:0000313" key="2">
    <source>
        <dbReference type="EMBL" id="CCD12579.1"/>
    </source>
</evidence>
<accession>F9W5X6</accession>
<reference evidence="2 3" key="2">
    <citation type="journal article" date="2012" name="Proc. Natl. Acad. Sci. U.S.A.">
        <title>Antigenic diversity is generated by distinct evolutionary mechanisms in African trypanosome species.</title>
        <authorList>
            <person name="Jackson A.P."/>
            <person name="Berry A."/>
            <person name="Aslett M."/>
            <person name="Allison H.C."/>
            <person name="Burton P."/>
            <person name="Vavrova-Anderson J."/>
            <person name="Brown R."/>
            <person name="Browne H."/>
            <person name="Corton N."/>
            <person name="Hauser H."/>
            <person name="Gamble J."/>
            <person name="Gilderthorp R."/>
            <person name="Marcello L."/>
            <person name="McQuillan J."/>
            <person name="Otto T.D."/>
            <person name="Quail M.A."/>
            <person name="Sanders M.J."/>
            <person name="van Tonder A."/>
            <person name="Ginger M.L."/>
            <person name="Field M.C."/>
            <person name="Barry J.D."/>
            <person name="Hertz-Fowler C."/>
            <person name="Berriman M."/>
        </authorList>
    </citation>
    <scope>NUCLEOTIDE SEQUENCE [LARGE SCALE GENOMIC DNA]</scope>
    <source>
        <strain evidence="2 3">IL3000</strain>
    </source>
</reference>
<name>F9W5X6_TRYCI</name>
<dbReference type="EMBL" id="CAEQ01000794">
    <property type="protein sequence ID" value="CCD12579.1"/>
    <property type="molecule type" value="Genomic_DNA"/>
</dbReference>
<dbReference type="AlphaFoldDB" id="F9W5X6"/>
<evidence type="ECO:0000256" key="1">
    <source>
        <dbReference type="SAM" id="MobiDB-lite"/>
    </source>
</evidence>
<evidence type="ECO:0000313" key="3">
    <source>
        <dbReference type="Proteomes" id="UP000000702"/>
    </source>
</evidence>
<keyword evidence="3" id="KW-1185">Reference proteome</keyword>
<proteinExistence type="predicted"/>
<gene>
    <name evidence="2" type="ORF">TCIL3000_0_34460</name>
</gene>
<comment type="caution">
    <text evidence="2">The sequence shown here is derived from an EMBL/GenBank/DDBJ whole genome shotgun (WGS) entry which is preliminary data.</text>
</comment>
<dbReference type="Proteomes" id="UP000000702">
    <property type="component" value="Unassembled WGS sequence"/>
</dbReference>
<reference evidence="3" key="1">
    <citation type="submission" date="2011-07" db="EMBL/GenBank/DDBJ databases">
        <title>Divergent evolution of antigenic variation in African trypanosomes.</title>
        <authorList>
            <person name="Jackson A.P."/>
            <person name="Berry A."/>
            <person name="Allison H.C."/>
            <person name="Burton P."/>
            <person name="Anderson J."/>
            <person name="Aslett M."/>
            <person name="Brown R."/>
            <person name="Corton N."/>
            <person name="Harris D."/>
            <person name="Hauser H."/>
            <person name="Gamble J."/>
            <person name="Gilderthorp R."/>
            <person name="McQuillan J."/>
            <person name="Quail M.A."/>
            <person name="Sanders M."/>
            <person name="Van Tonder A."/>
            <person name="Ginger M.L."/>
            <person name="Donelson J.E."/>
            <person name="Field M.C."/>
            <person name="Barry J.D."/>
            <person name="Berriman M."/>
            <person name="Hertz-Fowler C."/>
        </authorList>
    </citation>
    <scope>NUCLEOTIDE SEQUENCE [LARGE SCALE GENOMIC DNA]</scope>
    <source>
        <strain evidence="3">IL3000</strain>
    </source>
</reference>
<sequence>MYVTHGDARHIRNRKRQSDGMQEADSKGLRNAIGPDAVKRLEEALSAARRVEENRVRVMPRRAEVINGLYDYVSNARWICVITGKMYKNQPFGMKLVNAETEVPCLWSRGDVDMTPELGQSYDIEEMLLRSERVPVVAVLSSALG</sequence>